<evidence type="ECO:0000313" key="4">
    <source>
        <dbReference type="Proteomes" id="UP000075714"/>
    </source>
</evidence>
<keyword evidence="4" id="KW-1185">Reference proteome</keyword>
<dbReference type="GO" id="GO:0033204">
    <property type="term" value="F:ribonuclease P RNA binding"/>
    <property type="evidence" value="ECO:0007669"/>
    <property type="project" value="TreeGrafter"/>
</dbReference>
<reference evidence="4" key="1">
    <citation type="journal article" date="2016" name="Nat. Commun.">
        <title>The Gonium pectorale genome demonstrates co-option of cell cycle regulation during the evolution of multicellularity.</title>
        <authorList>
            <person name="Hanschen E.R."/>
            <person name="Marriage T.N."/>
            <person name="Ferris P.J."/>
            <person name="Hamaji T."/>
            <person name="Toyoda A."/>
            <person name="Fujiyama A."/>
            <person name="Neme R."/>
            <person name="Noguchi H."/>
            <person name="Minakuchi Y."/>
            <person name="Suzuki M."/>
            <person name="Kawai-Toyooka H."/>
            <person name="Smith D.R."/>
            <person name="Sparks H."/>
            <person name="Anderson J."/>
            <person name="Bakaric R."/>
            <person name="Luria V."/>
            <person name="Karger A."/>
            <person name="Kirschner M.W."/>
            <person name="Durand P.M."/>
            <person name="Michod R.E."/>
            <person name="Nozaki H."/>
            <person name="Olson B.J."/>
        </authorList>
    </citation>
    <scope>NUCLEOTIDE SEQUENCE [LARGE SCALE GENOMIC DNA]</scope>
    <source>
        <strain evidence="4">NIES-2863</strain>
    </source>
</reference>
<dbReference type="InterPro" id="IPR002759">
    <property type="entry name" value="Pop5/Rpp14/Rnp2-like"/>
</dbReference>
<evidence type="ECO:0000313" key="3">
    <source>
        <dbReference type="EMBL" id="KXZ45325.1"/>
    </source>
</evidence>
<dbReference type="Proteomes" id="UP000075714">
    <property type="component" value="Unassembled WGS sequence"/>
</dbReference>
<dbReference type="Gene3D" id="3.30.70.3250">
    <property type="entry name" value="Ribonuclease P, Pop5 subunit"/>
    <property type="match status" value="1"/>
</dbReference>
<dbReference type="EMBL" id="LSYV01000057">
    <property type="protein sequence ID" value="KXZ45325.1"/>
    <property type="molecule type" value="Genomic_DNA"/>
</dbReference>
<proteinExistence type="inferred from homology"/>
<dbReference type="OrthoDB" id="24745at2759"/>
<organism evidence="3 4">
    <name type="scientific">Gonium pectorale</name>
    <name type="common">Green alga</name>
    <dbReference type="NCBI Taxonomy" id="33097"/>
    <lineage>
        <taxon>Eukaryota</taxon>
        <taxon>Viridiplantae</taxon>
        <taxon>Chlorophyta</taxon>
        <taxon>core chlorophytes</taxon>
        <taxon>Chlorophyceae</taxon>
        <taxon>CS clade</taxon>
        <taxon>Chlamydomonadales</taxon>
        <taxon>Volvocaceae</taxon>
        <taxon>Gonium</taxon>
    </lineage>
</organism>
<gene>
    <name evidence="3" type="ORF">GPECTOR_56g422</name>
</gene>
<name>A0A150G706_GONPE</name>
<keyword evidence="2" id="KW-0819">tRNA processing</keyword>
<dbReference type="GO" id="GO:0030681">
    <property type="term" value="C:multimeric ribonuclease P complex"/>
    <property type="evidence" value="ECO:0007669"/>
    <property type="project" value="TreeGrafter"/>
</dbReference>
<dbReference type="AlphaFoldDB" id="A0A150G706"/>
<dbReference type="SUPFAM" id="SSF160350">
    <property type="entry name" value="Rnp2-like"/>
    <property type="match status" value="1"/>
</dbReference>
<comment type="similarity">
    <text evidence="1">Belongs to the eukaryotic/archaeal RNase P protein component 2 family.</text>
</comment>
<accession>A0A150G706</accession>
<dbReference type="GO" id="GO:0001682">
    <property type="term" value="P:tRNA 5'-leader removal"/>
    <property type="evidence" value="ECO:0007669"/>
    <property type="project" value="InterPro"/>
</dbReference>
<sequence>MVRLKNRYLLVDVSWKDDKLDESFMKHFSPYSGCAVVRCATSELDKVVGSMALMTDVRQRAAAVRVLRVSGTLAACKAAALEHSAARLARARLGKQQQQAAAAAAQQQLAAMEL</sequence>
<dbReference type="STRING" id="33097.A0A150G706"/>
<dbReference type="PANTHER" id="PTHR15441">
    <property type="entry name" value="RIBONUCLEASE P PROTEIN SUBUNIT P14"/>
    <property type="match status" value="1"/>
</dbReference>
<evidence type="ECO:0000256" key="2">
    <source>
        <dbReference type="ARBA" id="ARBA00022694"/>
    </source>
</evidence>
<dbReference type="GO" id="GO:0005730">
    <property type="term" value="C:nucleolus"/>
    <property type="evidence" value="ECO:0007669"/>
    <property type="project" value="TreeGrafter"/>
</dbReference>
<dbReference type="PANTHER" id="PTHR15441:SF2">
    <property type="entry name" value="RIBONUCLEASE P_MRP PROTEIN SUBUNIT POP5"/>
    <property type="match status" value="1"/>
</dbReference>
<dbReference type="InterPro" id="IPR038085">
    <property type="entry name" value="Rnp2-like_sf"/>
</dbReference>
<protein>
    <submittedName>
        <fullName evidence="3">Uncharacterized protein</fullName>
    </submittedName>
</protein>
<evidence type="ECO:0000256" key="1">
    <source>
        <dbReference type="ARBA" id="ARBA00010800"/>
    </source>
</evidence>
<comment type="caution">
    <text evidence="3">The sequence shown here is derived from an EMBL/GenBank/DDBJ whole genome shotgun (WGS) entry which is preliminary data.</text>
</comment>
<dbReference type="Pfam" id="PF01900">
    <property type="entry name" value="RNase_P_Rpp14"/>
    <property type="match status" value="1"/>
</dbReference>
<dbReference type="GO" id="GO:0000172">
    <property type="term" value="C:ribonuclease MRP complex"/>
    <property type="evidence" value="ECO:0007669"/>
    <property type="project" value="TreeGrafter"/>
</dbReference>